<organism evidence="2 3">
    <name type="scientific">Ostreococcus lucimarinus (strain CCE9901)</name>
    <dbReference type="NCBI Taxonomy" id="436017"/>
    <lineage>
        <taxon>Eukaryota</taxon>
        <taxon>Viridiplantae</taxon>
        <taxon>Chlorophyta</taxon>
        <taxon>Mamiellophyceae</taxon>
        <taxon>Mamiellales</taxon>
        <taxon>Bathycoccaceae</taxon>
        <taxon>Ostreococcus</taxon>
    </lineage>
</organism>
<evidence type="ECO:0000313" key="2">
    <source>
        <dbReference type="EMBL" id="ABP00681.1"/>
    </source>
</evidence>
<feature type="region of interest" description="Disordered" evidence="1">
    <location>
        <begin position="203"/>
        <end position="243"/>
    </location>
</feature>
<dbReference type="InterPro" id="IPR036770">
    <property type="entry name" value="Ankyrin_rpt-contain_sf"/>
</dbReference>
<keyword evidence="3" id="KW-1185">Reference proteome</keyword>
<accession>A4SAC8</accession>
<dbReference type="KEGG" id="olu:OSTLU_28524"/>
<dbReference type="Gramene" id="ABP00681">
    <property type="protein sequence ID" value="ABP00681"/>
    <property type="gene ID" value="OSTLU_28524"/>
</dbReference>
<dbReference type="AlphaFoldDB" id="A4SAC8"/>
<protein>
    <recommendedName>
        <fullName evidence="4">Ankyrin repeat-containing domain</fullName>
    </recommendedName>
</protein>
<dbReference type="Proteomes" id="UP000001568">
    <property type="component" value="Chromosome 19"/>
</dbReference>
<dbReference type="RefSeq" id="XP_001422364.1">
    <property type="nucleotide sequence ID" value="XM_001422327.1"/>
</dbReference>
<dbReference type="HOGENOM" id="CLU_1144167_0_0_1"/>
<reference evidence="2 3" key="1">
    <citation type="journal article" date="2007" name="Proc. Natl. Acad. Sci. U.S.A.">
        <title>The tiny eukaryote Ostreococcus provides genomic insights into the paradox of plankton speciation.</title>
        <authorList>
            <person name="Palenik B."/>
            <person name="Grimwood J."/>
            <person name="Aerts A."/>
            <person name="Rouze P."/>
            <person name="Salamov A."/>
            <person name="Putnam N."/>
            <person name="Dupont C."/>
            <person name="Jorgensen R."/>
            <person name="Derelle E."/>
            <person name="Rombauts S."/>
            <person name="Zhou K."/>
            <person name="Otillar R."/>
            <person name="Merchant S.S."/>
            <person name="Podell S."/>
            <person name="Gaasterland T."/>
            <person name="Napoli C."/>
            <person name="Gendler K."/>
            <person name="Manuell A."/>
            <person name="Tai V."/>
            <person name="Vallon O."/>
            <person name="Piganeau G."/>
            <person name="Jancek S."/>
            <person name="Heijde M."/>
            <person name="Jabbari K."/>
            <person name="Bowler C."/>
            <person name="Lohr M."/>
            <person name="Robbens S."/>
            <person name="Werner G."/>
            <person name="Dubchak I."/>
            <person name="Pazour G.J."/>
            <person name="Ren Q."/>
            <person name="Paulsen I."/>
            <person name="Delwiche C."/>
            <person name="Schmutz J."/>
            <person name="Rokhsar D."/>
            <person name="Van de Peer Y."/>
            <person name="Moreau H."/>
            <person name="Grigoriev I.V."/>
        </authorList>
    </citation>
    <scope>NUCLEOTIDE SEQUENCE [LARGE SCALE GENOMIC DNA]</scope>
    <source>
        <strain evidence="2 3">CCE9901</strain>
    </source>
</reference>
<dbReference type="EMBL" id="CP000599">
    <property type="protein sequence ID" value="ABP00681.1"/>
    <property type="molecule type" value="Genomic_DNA"/>
</dbReference>
<feature type="compositionally biased region" description="Basic and acidic residues" evidence="1">
    <location>
        <begin position="232"/>
        <end position="243"/>
    </location>
</feature>
<dbReference type="Gene3D" id="1.25.40.20">
    <property type="entry name" value="Ankyrin repeat-containing domain"/>
    <property type="match status" value="1"/>
</dbReference>
<dbReference type="GeneID" id="5006422"/>
<evidence type="ECO:0008006" key="4">
    <source>
        <dbReference type="Google" id="ProtNLM"/>
    </source>
</evidence>
<sequence length="243" mass="27347">MTCYELESRERHKKPKIWNGDGVEGKQAIGRARCAVREAARAVRDGCHGDKLLHMCWNNKSWNVLNDDVLLEAARCGNRECAQTIAEHHHHGEGLTKEGVMRASFAAAESGHYDIVEMLSDSIAFDLSCSLSTAHYEIALASKNAEFVWRLIRAEAPMACSQMEDVTDLVVSHYTGAIADERERLQIEMMMMKYVENCLDDGSAEWDSQTPTPELDLDSGVDAYETEDAIGNDEKEYTAREWR</sequence>
<feature type="compositionally biased region" description="Acidic residues" evidence="1">
    <location>
        <begin position="215"/>
        <end position="231"/>
    </location>
</feature>
<name>A4SAC8_OSTLU</name>
<evidence type="ECO:0000256" key="1">
    <source>
        <dbReference type="SAM" id="MobiDB-lite"/>
    </source>
</evidence>
<gene>
    <name evidence="2" type="ORF">OSTLU_28524</name>
</gene>
<evidence type="ECO:0000313" key="3">
    <source>
        <dbReference type="Proteomes" id="UP000001568"/>
    </source>
</evidence>
<dbReference type="SUPFAM" id="SSF140860">
    <property type="entry name" value="Pseudo ankyrin repeat-like"/>
    <property type="match status" value="1"/>
</dbReference>
<proteinExistence type="predicted"/>